<protein>
    <submittedName>
        <fullName evidence="10">Uncharacterized protein</fullName>
    </submittedName>
</protein>
<evidence type="ECO:0000256" key="3">
    <source>
        <dbReference type="ARBA" id="ARBA00022692"/>
    </source>
</evidence>
<accession>A0ABP1RQ89</accession>
<evidence type="ECO:0000256" key="1">
    <source>
        <dbReference type="ARBA" id="ARBA00004651"/>
    </source>
</evidence>
<feature type="transmembrane region" description="Helical" evidence="9">
    <location>
        <begin position="343"/>
        <end position="365"/>
    </location>
</feature>
<evidence type="ECO:0000256" key="4">
    <source>
        <dbReference type="ARBA" id="ARBA00022989"/>
    </source>
</evidence>
<keyword evidence="8" id="KW-0175">Coiled coil</keyword>
<keyword evidence="2" id="KW-1003">Cell membrane</keyword>
<organism evidence="10 11">
    <name type="scientific">Orchesella dallaii</name>
    <dbReference type="NCBI Taxonomy" id="48710"/>
    <lineage>
        <taxon>Eukaryota</taxon>
        <taxon>Metazoa</taxon>
        <taxon>Ecdysozoa</taxon>
        <taxon>Arthropoda</taxon>
        <taxon>Hexapoda</taxon>
        <taxon>Collembola</taxon>
        <taxon>Entomobryomorpha</taxon>
        <taxon>Entomobryoidea</taxon>
        <taxon>Orchesellidae</taxon>
        <taxon>Orchesellinae</taxon>
        <taxon>Orchesella</taxon>
    </lineage>
</organism>
<dbReference type="PANTHER" id="PTHR42643:SF24">
    <property type="entry name" value="IONOTROPIC RECEPTOR 60A"/>
    <property type="match status" value="1"/>
</dbReference>
<dbReference type="Gene3D" id="1.10.287.70">
    <property type="match status" value="1"/>
</dbReference>
<keyword evidence="11" id="KW-1185">Reference proteome</keyword>
<evidence type="ECO:0000313" key="11">
    <source>
        <dbReference type="Proteomes" id="UP001642540"/>
    </source>
</evidence>
<evidence type="ECO:0000256" key="6">
    <source>
        <dbReference type="ARBA" id="ARBA00023170"/>
    </source>
</evidence>
<feature type="transmembrane region" description="Helical" evidence="9">
    <location>
        <begin position="44"/>
        <end position="62"/>
    </location>
</feature>
<proteinExistence type="predicted"/>
<evidence type="ECO:0000256" key="2">
    <source>
        <dbReference type="ARBA" id="ARBA00022475"/>
    </source>
</evidence>
<feature type="transmembrane region" description="Helical" evidence="9">
    <location>
        <begin position="109"/>
        <end position="129"/>
    </location>
</feature>
<comment type="subcellular location">
    <subcellularLocation>
        <location evidence="1">Cell membrane</location>
        <topology evidence="1">Multi-pass membrane protein</topology>
    </subcellularLocation>
</comment>
<dbReference type="InterPro" id="IPR052192">
    <property type="entry name" value="Insect_Ionotropic_Sensory_Rcpt"/>
</dbReference>
<keyword evidence="5 9" id="KW-0472">Membrane</keyword>
<comment type="caution">
    <text evidence="10">The sequence shown here is derived from an EMBL/GenBank/DDBJ whole genome shotgun (WGS) entry which is preliminary data.</text>
</comment>
<keyword evidence="6" id="KW-0675">Receptor</keyword>
<evidence type="ECO:0000313" key="10">
    <source>
        <dbReference type="EMBL" id="CAL8132820.1"/>
    </source>
</evidence>
<dbReference type="PANTHER" id="PTHR42643">
    <property type="entry name" value="IONOTROPIC RECEPTOR 20A-RELATED"/>
    <property type="match status" value="1"/>
</dbReference>
<evidence type="ECO:0000256" key="5">
    <source>
        <dbReference type="ARBA" id="ARBA00023136"/>
    </source>
</evidence>
<keyword evidence="4 9" id="KW-1133">Transmembrane helix</keyword>
<evidence type="ECO:0000256" key="7">
    <source>
        <dbReference type="ARBA" id="ARBA00023180"/>
    </source>
</evidence>
<evidence type="ECO:0000256" key="9">
    <source>
        <dbReference type="SAM" id="Phobius"/>
    </source>
</evidence>
<keyword evidence="7" id="KW-0325">Glycoprotein</keyword>
<gene>
    <name evidence="10" type="ORF">ODALV1_LOCUS24778</name>
</gene>
<dbReference type="Proteomes" id="UP001642540">
    <property type="component" value="Unassembled WGS sequence"/>
</dbReference>
<keyword evidence="3 9" id="KW-0812">Transmembrane</keyword>
<feature type="coiled-coil region" evidence="8">
    <location>
        <begin position="295"/>
        <end position="322"/>
    </location>
</feature>
<evidence type="ECO:0000256" key="8">
    <source>
        <dbReference type="SAM" id="Coils"/>
    </source>
</evidence>
<name>A0ABP1RQ89_9HEXA</name>
<sequence length="385" mass="44857">MKSGTPLDSGHRSALKIASPPNNPNITGIAMIVKVLIYPLGLDIMAYIVFASSILVGLIKILDMVWNRKIINHFGMEGKPNKLLKISEIVQFLYRPLIDQCKEELLPKAYLRLVIGSWSLTCIIFIGVYRGNLVKSLTTGIPREWPQTFEQIAKINDDSLISSFNRRAWEQVRPILTSEIENSINRERRENLGEIFRKVSIIFNEAYRFAQIEQILKMRDGKIHFIGFHYILDILTTVFERKYSAGNPFHLSEDSIEAVDYWVVQSHPLDKIVLNKFSWLQDAGIFKEMNTLVYLRRAANSRQQMKEQLENLSRQYEKAKGHKLYEQENYDGPKILKLKHTQYVFAVVTFGCIPSLLLFIVELLTKMCHNPVYMRRFFQRNEFKY</sequence>
<dbReference type="EMBL" id="CAXLJM020000093">
    <property type="protein sequence ID" value="CAL8132820.1"/>
    <property type="molecule type" value="Genomic_DNA"/>
</dbReference>
<reference evidence="10 11" key="1">
    <citation type="submission" date="2024-08" db="EMBL/GenBank/DDBJ databases">
        <authorList>
            <person name="Cucini C."/>
            <person name="Frati F."/>
        </authorList>
    </citation>
    <scope>NUCLEOTIDE SEQUENCE [LARGE SCALE GENOMIC DNA]</scope>
</reference>